<dbReference type="EMBL" id="DVLT01000057">
    <property type="protein sequence ID" value="HIU03483.1"/>
    <property type="molecule type" value="Genomic_DNA"/>
</dbReference>
<protein>
    <submittedName>
        <fullName evidence="2">Uncharacterized protein</fullName>
    </submittedName>
</protein>
<sequence length="110" mass="11884">MPDKVYSFTKIEKKHTYAGEYALISGIVSCLFLAGLVIAGVVTGGRLNIYICGLAYVTLALSAVGWYKSSRAISRVSVSGRYLHTGRLVSMIATLLHLAVFMTGILEIIL</sequence>
<gene>
    <name evidence="2" type="ORF">IAB63_09560</name>
</gene>
<dbReference type="AlphaFoldDB" id="A0A9D1KXH1"/>
<proteinExistence type="predicted"/>
<evidence type="ECO:0000313" key="3">
    <source>
        <dbReference type="Proteomes" id="UP000824164"/>
    </source>
</evidence>
<keyword evidence="1" id="KW-0472">Membrane</keyword>
<keyword evidence="1" id="KW-1133">Transmembrane helix</keyword>
<feature type="transmembrane region" description="Helical" evidence="1">
    <location>
        <begin position="21"/>
        <end position="41"/>
    </location>
</feature>
<reference evidence="2" key="1">
    <citation type="submission" date="2020-10" db="EMBL/GenBank/DDBJ databases">
        <authorList>
            <person name="Gilroy R."/>
        </authorList>
    </citation>
    <scope>NUCLEOTIDE SEQUENCE</scope>
    <source>
        <strain evidence="2">CHK187-14744</strain>
    </source>
</reference>
<comment type="caution">
    <text evidence="2">The sequence shown here is derived from an EMBL/GenBank/DDBJ whole genome shotgun (WGS) entry which is preliminary data.</text>
</comment>
<name>A0A9D1KXH1_9FIRM</name>
<reference evidence="2" key="2">
    <citation type="journal article" date="2021" name="PeerJ">
        <title>Extensive microbial diversity within the chicken gut microbiome revealed by metagenomics and culture.</title>
        <authorList>
            <person name="Gilroy R."/>
            <person name="Ravi A."/>
            <person name="Getino M."/>
            <person name="Pursley I."/>
            <person name="Horton D.L."/>
            <person name="Alikhan N.F."/>
            <person name="Baker D."/>
            <person name="Gharbi K."/>
            <person name="Hall N."/>
            <person name="Watson M."/>
            <person name="Adriaenssens E.M."/>
            <person name="Foster-Nyarko E."/>
            <person name="Jarju S."/>
            <person name="Secka A."/>
            <person name="Antonio M."/>
            <person name="Oren A."/>
            <person name="Chaudhuri R.R."/>
            <person name="La Ragione R."/>
            <person name="Hildebrand F."/>
            <person name="Pallen M.J."/>
        </authorList>
    </citation>
    <scope>NUCLEOTIDE SEQUENCE</scope>
    <source>
        <strain evidence="2">CHK187-14744</strain>
    </source>
</reference>
<evidence type="ECO:0000313" key="2">
    <source>
        <dbReference type="EMBL" id="HIU03483.1"/>
    </source>
</evidence>
<accession>A0A9D1KXH1</accession>
<feature type="transmembrane region" description="Helical" evidence="1">
    <location>
        <begin position="88"/>
        <end position="109"/>
    </location>
</feature>
<feature type="transmembrane region" description="Helical" evidence="1">
    <location>
        <begin position="47"/>
        <end position="67"/>
    </location>
</feature>
<keyword evidence="1" id="KW-0812">Transmembrane</keyword>
<organism evidence="2 3">
    <name type="scientific">Candidatus Onthocola gallistercoris</name>
    <dbReference type="NCBI Taxonomy" id="2840876"/>
    <lineage>
        <taxon>Bacteria</taxon>
        <taxon>Bacillati</taxon>
        <taxon>Bacillota</taxon>
        <taxon>Bacilli</taxon>
        <taxon>Candidatus Onthocola</taxon>
    </lineage>
</organism>
<evidence type="ECO:0000256" key="1">
    <source>
        <dbReference type="SAM" id="Phobius"/>
    </source>
</evidence>
<dbReference type="Proteomes" id="UP000824164">
    <property type="component" value="Unassembled WGS sequence"/>
</dbReference>